<dbReference type="EMBL" id="JAFIWB010000040">
    <property type="protein sequence ID" value="MBN6104783.1"/>
    <property type="molecule type" value="Genomic_DNA"/>
</dbReference>
<accession>A0ABS3B839</accession>
<dbReference type="Pfam" id="PF11278">
    <property type="entry name" value="DUF3079"/>
    <property type="match status" value="1"/>
</dbReference>
<organism evidence="1 2">
    <name type="scientific">Xanthomonas bonasiae</name>
    <dbReference type="NCBI Taxonomy" id="2810351"/>
    <lineage>
        <taxon>Bacteria</taxon>
        <taxon>Pseudomonadati</taxon>
        <taxon>Pseudomonadota</taxon>
        <taxon>Gammaproteobacteria</taxon>
        <taxon>Lysobacterales</taxon>
        <taxon>Lysobacteraceae</taxon>
        <taxon>Xanthomonas</taxon>
    </lineage>
</organism>
<dbReference type="InterPro" id="IPR021430">
    <property type="entry name" value="DUF3079"/>
</dbReference>
<sequence>MAKPFPLQPAHPERICWGCDRYCAAADLACGNGSGRVMHPIELQGEHWYLLWGIEPEPEHPGRAKIGEDRHAHA</sequence>
<proteinExistence type="predicted"/>
<gene>
    <name evidence="1" type="ORF">JR064_21700</name>
</gene>
<name>A0ABS3B839_9XANT</name>
<evidence type="ECO:0000313" key="2">
    <source>
        <dbReference type="Proteomes" id="UP000695802"/>
    </source>
</evidence>
<comment type="caution">
    <text evidence="1">The sequence shown here is derived from an EMBL/GenBank/DDBJ whole genome shotgun (WGS) entry which is preliminary data.</text>
</comment>
<evidence type="ECO:0000313" key="1">
    <source>
        <dbReference type="EMBL" id="MBN6104783.1"/>
    </source>
</evidence>
<reference evidence="1 2" key="1">
    <citation type="submission" date="2021-02" db="EMBL/GenBank/DDBJ databases">
        <title>Taxonomically Unique Crown Gall-Associated Xanthomonas Stains Have Deficiency in Virulence Repertories.</title>
        <authorList>
            <person name="Mafakheri H."/>
            <person name="Taghavi S.M."/>
            <person name="Dimkic I."/>
            <person name="Nemanja K."/>
            <person name="Osdaghi E."/>
        </authorList>
    </citation>
    <scope>NUCLEOTIDE SEQUENCE [LARGE SCALE GENOMIC DNA]</scope>
    <source>
        <strain evidence="1 2">FX4</strain>
    </source>
</reference>
<keyword evidence="2" id="KW-1185">Reference proteome</keyword>
<dbReference type="Proteomes" id="UP000695802">
    <property type="component" value="Unassembled WGS sequence"/>
</dbReference>
<protein>
    <submittedName>
        <fullName evidence="1">DUF3079 domain-containing protein</fullName>
    </submittedName>
</protein>